<evidence type="ECO:0000259" key="8">
    <source>
        <dbReference type="PROSITE" id="PS50811"/>
    </source>
</evidence>
<dbReference type="PROSITE" id="PS50811">
    <property type="entry name" value="WRKY"/>
    <property type="match status" value="1"/>
</dbReference>
<organism evidence="9">
    <name type="scientific">Brassica campestris</name>
    <name type="common">Field mustard</name>
    <dbReference type="NCBI Taxonomy" id="3711"/>
    <lineage>
        <taxon>Eukaryota</taxon>
        <taxon>Viridiplantae</taxon>
        <taxon>Streptophyta</taxon>
        <taxon>Embryophyta</taxon>
        <taxon>Tracheophyta</taxon>
        <taxon>Spermatophyta</taxon>
        <taxon>Magnoliopsida</taxon>
        <taxon>eudicotyledons</taxon>
        <taxon>Gunneridae</taxon>
        <taxon>Pentapetalae</taxon>
        <taxon>rosids</taxon>
        <taxon>malvids</taxon>
        <taxon>Brassicales</taxon>
        <taxon>Brassicaceae</taxon>
        <taxon>Brassiceae</taxon>
        <taxon>Brassica</taxon>
    </lineage>
</organism>
<keyword evidence="3" id="KW-0805">Transcription regulation</keyword>
<keyword evidence="2" id="KW-0677">Repeat</keyword>
<feature type="compositionally biased region" description="Low complexity" evidence="7">
    <location>
        <begin position="335"/>
        <end position="350"/>
    </location>
</feature>
<gene>
    <name evidence="9" type="ORF">BRAA05T20633Z</name>
</gene>
<evidence type="ECO:0000256" key="3">
    <source>
        <dbReference type="ARBA" id="ARBA00023015"/>
    </source>
</evidence>
<keyword evidence="4" id="KW-0238">DNA-binding</keyword>
<dbReference type="GO" id="GO:0005634">
    <property type="term" value="C:nucleus"/>
    <property type="evidence" value="ECO:0007669"/>
    <property type="project" value="UniProtKB-SubCell"/>
</dbReference>
<name>A0A3P5YVF4_BRACM</name>
<sequence>MNAFDGTYRGVRTCWAAPSSPSPRSLLAMLNQGDNNDVVDQINEIFPQTNHQPEQRSSLRERVAARVEFNLPPLETQNNRPFAAFFRNPSTTVPSPLVLISPGFSPSAMLQFPNTFIDPSHMILPSPVANGGPPEAVESSGADHATMMISNNDPMHVALPPQQGNRVASVSNSVYIPSHVDSIDAPIVAAFESGPALNETDLINMEIDRKNEDEEEYKEDEDEEHNIVDELDAEPSSPKRRKFGESTMIGATRSCKSQRVILQMETEENNPDDGFRWRKYGQKVVKGNPNPRSYYKCTYTACDVKKHVERGAEDVKFLLVTYDGIHEHDPPAARGSSSSGLKGQYSSSVSQDHNNHRTVPPSSSSASEALRFFPSSLDPPVDMTQFYMTGLAKLPSLPVYQNHGLMNWNNEPEIDRVIPDGTEVFKGIRDRLNLNFGLNL</sequence>
<dbReference type="SMART" id="SM00774">
    <property type="entry name" value="WRKY"/>
    <property type="match status" value="1"/>
</dbReference>
<keyword evidence="5" id="KW-0804">Transcription</keyword>
<evidence type="ECO:0000256" key="1">
    <source>
        <dbReference type="ARBA" id="ARBA00004123"/>
    </source>
</evidence>
<evidence type="ECO:0000256" key="4">
    <source>
        <dbReference type="ARBA" id="ARBA00023125"/>
    </source>
</evidence>
<accession>A0A3P5YVF4</accession>
<dbReference type="InterPro" id="IPR044810">
    <property type="entry name" value="WRKY_plant"/>
</dbReference>
<proteinExistence type="predicted"/>
<dbReference type="InterPro" id="IPR003657">
    <property type="entry name" value="WRKY_dom"/>
</dbReference>
<evidence type="ECO:0000256" key="5">
    <source>
        <dbReference type="ARBA" id="ARBA00023163"/>
    </source>
</evidence>
<keyword evidence="6" id="KW-0539">Nucleus</keyword>
<dbReference type="PANTHER" id="PTHR31221:SF239">
    <property type="entry name" value="WRKY TRANSCRIPTION FACTOR 10-RELATED"/>
    <property type="match status" value="1"/>
</dbReference>
<dbReference type="FunFam" id="2.20.25.80:FF:000006">
    <property type="entry name" value="WRKY transcription factor"/>
    <property type="match status" value="1"/>
</dbReference>
<feature type="domain" description="WRKY" evidence="8">
    <location>
        <begin position="266"/>
        <end position="331"/>
    </location>
</feature>
<reference evidence="9" key="1">
    <citation type="submission" date="2018-11" db="EMBL/GenBank/DDBJ databases">
        <authorList>
            <consortium name="Genoscope - CEA"/>
            <person name="William W."/>
        </authorList>
    </citation>
    <scope>NUCLEOTIDE SEQUENCE</scope>
</reference>
<dbReference type="GO" id="GO:0043565">
    <property type="term" value="F:sequence-specific DNA binding"/>
    <property type="evidence" value="ECO:0007669"/>
    <property type="project" value="InterPro"/>
</dbReference>
<evidence type="ECO:0000256" key="2">
    <source>
        <dbReference type="ARBA" id="ARBA00022737"/>
    </source>
</evidence>
<dbReference type="SUPFAM" id="SSF118290">
    <property type="entry name" value="WRKY DNA-binding domain"/>
    <property type="match status" value="1"/>
</dbReference>
<dbReference type="GO" id="GO:0003700">
    <property type="term" value="F:DNA-binding transcription factor activity"/>
    <property type="evidence" value="ECO:0007669"/>
    <property type="project" value="InterPro"/>
</dbReference>
<dbReference type="AlphaFoldDB" id="A0A3P5YVF4"/>
<evidence type="ECO:0000313" key="9">
    <source>
        <dbReference type="EMBL" id="VDC70919.1"/>
    </source>
</evidence>
<dbReference type="EMBL" id="LR031570">
    <property type="protein sequence ID" value="VDC70919.1"/>
    <property type="molecule type" value="Genomic_DNA"/>
</dbReference>
<protein>
    <recommendedName>
        <fullName evidence="8">WRKY domain-containing protein</fullName>
    </recommendedName>
</protein>
<evidence type="ECO:0000256" key="6">
    <source>
        <dbReference type="ARBA" id="ARBA00023242"/>
    </source>
</evidence>
<dbReference type="InterPro" id="IPR036576">
    <property type="entry name" value="WRKY_dom_sf"/>
</dbReference>
<dbReference type="Gene3D" id="2.20.25.80">
    <property type="entry name" value="WRKY domain"/>
    <property type="match status" value="1"/>
</dbReference>
<dbReference type="PANTHER" id="PTHR31221">
    <property type="entry name" value="WRKY TRANSCRIPTION FACTOR PROTEIN 1-RELATED"/>
    <property type="match status" value="1"/>
</dbReference>
<comment type="subcellular location">
    <subcellularLocation>
        <location evidence="1">Nucleus</location>
    </subcellularLocation>
</comment>
<feature type="region of interest" description="Disordered" evidence="7">
    <location>
        <begin position="329"/>
        <end position="367"/>
    </location>
</feature>
<dbReference type="Pfam" id="PF03106">
    <property type="entry name" value="WRKY"/>
    <property type="match status" value="1"/>
</dbReference>
<evidence type="ECO:0000256" key="7">
    <source>
        <dbReference type="SAM" id="MobiDB-lite"/>
    </source>
</evidence>